<dbReference type="Proteomes" id="UP000054928">
    <property type="component" value="Unassembled WGS sequence"/>
</dbReference>
<accession>A0A0P1AF27</accession>
<protein>
    <submittedName>
        <fullName evidence="5">RxLR-like protein</fullName>
    </submittedName>
</protein>
<evidence type="ECO:0000256" key="3">
    <source>
        <dbReference type="SAM" id="Phobius"/>
    </source>
</evidence>
<dbReference type="PANTHER" id="PTHR11782:SF83">
    <property type="entry name" value="GUANOSINE-DIPHOSPHATASE"/>
    <property type="match status" value="1"/>
</dbReference>
<keyword evidence="3" id="KW-0472">Membrane</keyword>
<name>A0A0P1AF27_PLAHL</name>
<keyword evidence="6" id="KW-1185">Reference proteome</keyword>
<dbReference type="RefSeq" id="XP_024575462.1">
    <property type="nucleotide sequence ID" value="XM_024724602.1"/>
</dbReference>
<sequence length="600" mass="67156">MGRRGLFLLLLTVLGNTQAVRHGPMPPPARAHCRVFVVAAMTHTRVLILQNAYEQDGVNVYDQFPVLSSILMDTSTSSQDEKTKVDEAHQILRPAFELAVEWLKNRVDPALCFAHFVVAETELDFDVISQDKATSTASRVIERLDQLRSHAKNDRYFPFALNEPSLKYSDDEGIVISSGDLRVVPAPWRRFFHVVGANYYAGKVAPSLSPGQVEVFGLLHVDAGGQAGKSNSESDSNAAEMVFDVKERWRRSRRQRQVNVALNMSDFYGQEYPGFGRHAVQQAVIQLKRNQDREDAPKGLQHPCFFKHSFPIIEGVNVTLEGTGDAYKCLELLRSHVISSTKDCPTKKFCVMGSTPQPRCVGSFYASGVLREAVLETHRVLEYLSNKENGEDVDLLILPNPTLLSLQNAANLICRQPYEDIVLSNENEVDSALHASVFEGNSTILNTLCFDLCYTIVLLEQIDVQDDDERIYFVDHFEKEPILFRHGSSALNEHGNPSELVTWLTGAFLYLEALQRKVTFSIESELLAEQLSAGLPLGWNMSLVVFVAACIYLYLTTGRSMLKTRSHRGSGAYNRVVNGSPKAKYKDTTQSILFVDDARE</sequence>
<feature type="signal peptide" evidence="4">
    <location>
        <begin position="1"/>
        <end position="19"/>
    </location>
</feature>
<evidence type="ECO:0000256" key="2">
    <source>
        <dbReference type="ARBA" id="ARBA00022801"/>
    </source>
</evidence>
<dbReference type="GeneID" id="36404208"/>
<dbReference type="InterPro" id="IPR000407">
    <property type="entry name" value="GDA1_CD39_NTPase"/>
</dbReference>
<evidence type="ECO:0000313" key="6">
    <source>
        <dbReference type="Proteomes" id="UP000054928"/>
    </source>
</evidence>
<dbReference type="GO" id="GO:0009134">
    <property type="term" value="P:nucleoside diphosphate catabolic process"/>
    <property type="evidence" value="ECO:0007669"/>
    <property type="project" value="TreeGrafter"/>
</dbReference>
<dbReference type="GO" id="GO:0017110">
    <property type="term" value="F:nucleoside diphosphate phosphatase activity"/>
    <property type="evidence" value="ECO:0007669"/>
    <property type="project" value="TreeGrafter"/>
</dbReference>
<dbReference type="PANTHER" id="PTHR11782">
    <property type="entry name" value="ADENOSINE/GUANOSINE DIPHOSPHATASE"/>
    <property type="match status" value="1"/>
</dbReference>
<feature type="transmembrane region" description="Helical" evidence="3">
    <location>
        <begin position="537"/>
        <end position="555"/>
    </location>
</feature>
<keyword evidence="3" id="KW-1133">Transmembrane helix</keyword>
<dbReference type="OMA" id="QNAYEQD"/>
<dbReference type="Gene3D" id="3.30.420.150">
    <property type="entry name" value="Exopolyphosphatase. Domain 2"/>
    <property type="match status" value="1"/>
</dbReference>
<dbReference type="AlphaFoldDB" id="A0A0P1AF27"/>
<evidence type="ECO:0000256" key="4">
    <source>
        <dbReference type="SAM" id="SignalP"/>
    </source>
</evidence>
<dbReference type="OrthoDB" id="6372431at2759"/>
<proteinExistence type="inferred from homology"/>
<evidence type="ECO:0000256" key="1">
    <source>
        <dbReference type="ARBA" id="ARBA00009283"/>
    </source>
</evidence>
<dbReference type="EMBL" id="CCYD01000349">
    <property type="protein sequence ID" value="CEG39093.1"/>
    <property type="molecule type" value="Genomic_DNA"/>
</dbReference>
<keyword evidence="4" id="KW-0732">Signal</keyword>
<keyword evidence="2" id="KW-0378">Hydrolase</keyword>
<reference evidence="6" key="1">
    <citation type="submission" date="2014-09" db="EMBL/GenBank/DDBJ databases">
        <authorList>
            <person name="Sharma Rahul"/>
            <person name="Thines Marco"/>
        </authorList>
    </citation>
    <scope>NUCLEOTIDE SEQUENCE [LARGE SCALE GENOMIC DNA]</scope>
</reference>
<evidence type="ECO:0000313" key="5">
    <source>
        <dbReference type="EMBL" id="CEG39093.1"/>
    </source>
</evidence>
<keyword evidence="3" id="KW-0812">Transmembrane</keyword>
<dbReference type="GO" id="GO:0016020">
    <property type="term" value="C:membrane"/>
    <property type="evidence" value="ECO:0007669"/>
    <property type="project" value="TreeGrafter"/>
</dbReference>
<dbReference type="STRING" id="4781.A0A0P1AF27"/>
<comment type="similarity">
    <text evidence="1">Belongs to the GDA1/CD39 NTPase family.</text>
</comment>
<feature type="chain" id="PRO_5006058619" evidence="4">
    <location>
        <begin position="20"/>
        <end position="600"/>
    </location>
</feature>
<organism evidence="5 6">
    <name type="scientific">Plasmopara halstedii</name>
    <name type="common">Downy mildew of sunflower</name>
    <dbReference type="NCBI Taxonomy" id="4781"/>
    <lineage>
        <taxon>Eukaryota</taxon>
        <taxon>Sar</taxon>
        <taxon>Stramenopiles</taxon>
        <taxon>Oomycota</taxon>
        <taxon>Peronosporomycetes</taxon>
        <taxon>Peronosporales</taxon>
        <taxon>Peronosporaceae</taxon>
        <taxon>Plasmopara</taxon>
    </lineage>
</organism>